<evidence type="ECO:0000256" key="2">
    <source>
        <dbReference type="ARBA" id="ARBA00009747"/>
    </source>
</evidence>
<evidence type="ECO:0000313" key="11">
    <source>
        <dbReference type="EMBL" id="KKF97288.1"/>
    </source>
</evidence>
<dbReference type="AlphaFoldDB" id="A0A0F8BXM6"/>
<accession>A0A0F8BXM6</accession>
<evidence type="ECO:0000256" key="7">
    <source>
        <dbReference type="ARBA" id="ARBA00022840"/>
    </source>
</evidence>
<evidence type="ECO:0000256" key="9">
    <source>
        <dbReference type="ARBA" id="ARBA00031547"/>
    </source>
</evidence>
<dbReference type="GO" id="GO:0005739">
    <property type="term" value="C:mitochondrion"/>
    <property type="evidence" value="ECO:0007669"/>
    <property type="project" value="EnsemblFungi"/>
</dbReference>
<dbReference type="HAMAP" id="MF_00692">
    <property type="entry name" value="SelO"/>
    <property type="match status" value="1"/>
</dbReference>
<evidence type="ECO:0000256" key="10">
    <source>
        <dbReference type="SAM" id="MobiDB-lite"/>
    </source>
</evidence>
<evidence type="ECO:0000256" key="4">
    <source>
        <dbReference type="ARBA" id="ARBA00022695"/>
    </source>
</evidence>
<keyword evidence="8" id="KW-0460">Magnesium</keyword>
<reference evidence="11 12" key="1">
    <citation type="submission" date="2015-04" db="EMBL/GenBank/DDBJ databases">
        <title>Genome sequence of Ceratocystis platani, a major pathogen of plane trees.</title>
        <authorList>
            <person name="Belbahri L."/>
        </authorList>
    </citation>
    <scope>NUCLEOTIDE SEQUENCE [LARGE SCALE GENOMIC DNA]</scope>
    <source>
        <strain evidence="11 12">CFO</strain>
    </source>
</reference>
<keyword evidence="6" id="KW-0547">Nucleotide-binding</keyword>
<dbReference type="EMBL" id="LBBL01000012">
    <property type="protein sequence ID" value="KKF97288.1"/>
    <property type="molecule type" value="Genomic_DNA"/>
</dbReference>
<evidence type="ECO:0000256" key="5">
    <source>
        <dbReference type="ARBA" id="ARBA00022723"/>
    </source>
</evidence>
<evidence type="ECO:0000256" key="6">
    <source>
        <dbReference type="ARBA" id="ARBA00022741"/>
    </source>
</evidence>
<evidence type="ECO:0000256" key="3">
    <source>
        <dbReference type="ARBA" id="ARBA00022679"/>
    </source>
</evidence>
<dbReference type="Pfam" id="PF02696">
    <property type="entry name" value="SelO"/>
    <property type="match status" value="1"/>
</dbReference>
<comment type="caution">
    <text evidence="11">The sequence shown here is derived from an EMBL/GenBank/DDBJ whole genome shotgun (WGS) entry which is preliminary data.</text>
</comment>
<feature type="region of interest" description="Disordered" evidence="10">
    <location>
        <begin position="287"/>
        <end position="308"/>
    </location>
</feature>
<dbReference type="InterPro" id="IPR003846">
    <property type="entry name" value="SelO"/>
</dbReference>
<dbReference type="Proteomes" id="UP000034841">
    <property type="component" value="Unassembled WGS sequence"/>
</dbReference>
<organism evidence="11 12">
    <name type="scientific">Ceratocystis fimbriata f. sp. platani</name>
    <dbReference type="NCBI Taxonomy" id="88771"/>
    <lineage>
        <taxon>Eukaryota</taxon>
        <taxon>Fungi</taxon>
        <taxon>Dikarya</taxon>
        <taxon>Ascomycota</taxon>
        <taxon>Pezizomycotina</taxon>
        <taxon>Sordariomycetes</taxon>
        <taxon>Hypocreomycetidae</taxon>
        <taxon>Microascales</taxon>
        <taxon>Ceratocystidaceae</taxon>
        <taxon>Ceratocystis</taxon>
    </lineage>
</organism>
<name>A0A0F8BXM6_CERFI</name>
<dbReference type="GO" id="GO:0046872">
    <property type="term" value="F:metal ion binding"/>
    <property type="evidence" value="ECO:0007669"/>
    <property type="project" value="UniProtKB-KW"/>
</dbReference>
<keyword evidence="12" id="KW-1185">Reference proteome</keyword>
<protein>
    <recommendedName>
        <fullName evidence="9">Selenoprotein O</fullName>
    </recommendedName>
</protein>
<keyword evidence="4" id="KW-0548">Nucleotidyltransferase</keyword>
<keyword evidence="3" id="KW-0808">Transferase</keyword>
<dbReference type="PANTHER" id="PTHR32057:SF14">
    <property type="entry name" value="PROTEIN ADENYLYLTRANSFERASE SELO, MITOCHONDRIAL"/>
    <property type="match status" value="1"/>
</dbReference>
<dbReference type="GO" id="GO:0005524">
    <property type="term" value="F:ATP binding"/>
    <property type="evidence" value="ECO:0007669"/>
    <property type="project" value="UniProtKB-KW"/>
</dbReference>
<evidence type="ECO:0000256" key="8">
    <source>
        <dbReference type="ARBA" id="ARBA00022842"/>
    </source>
</evidence>
<comment type="cofactor">
    <cofactor evidence="1">
        <name>Mg(2+)</name>
        <dbReference type="ChEBI" id="CHEBI:18420"/>
    </cofactor>
</comment>
<evidence type="ECO:0000256" key="1">
    <source>
        <dbReference type="ARBA" id="ARBA00001946"/>
    </source>
</evidence>
<dbReference type="GO" id="GO:0070733">
    <property type="term" value="F:AMPylase activity"/>
    <property type="evidence" value="ECO:0007669"/>
    <property type="project" value="EnsemblFungi"/>
</dbReference>
<dbReference type="OrthoDB" id="10254721at2759"/>
<sequence length="654" mass="72718">MTTSPLHSQLTSRARLLSIGELPKSWTFTSKLPADPKFPSPQASYETPRHHITPRPVHESLFSYVRPEPAESPELLAVSPAALETLSIAPESVASLEFLNTVSGNLLHGWDDKSVLDGTAGSTSNTANTQYPWAQCYGGFQFGSWAGQLGDGRAISLFETTSPVTSQRYELQLKGAGLTPYSRFADGKAVLRSSIREFLASEALHALGIATTRALSLTKLPHASAARETIEPCAIVLRFAPSWIRIGTFDLPRVRQDYATVRLLAEYVAEEVYGGWKALPGRLAETEAPSSAPLEEPRLGVAAEETEGSESLAQENRFARLYRAIVRRNAAGCASWMVYGFMNGVLNTDNTSVLGLSMDYGPFAFMDVFDPLYTPNHDDITLRYSYRNQPTIIWWNLVRLGEDLAPLIGAGDKVDQINLRTHDDLLKHQKDIVPRAEALIGQAGEEYKAVFTAEYRRLMLRRLGLRDSLTHADADIAKFLPDMLDILAACKLDFHQFFRTLSTTPLSAFVSETQNEADTMSVAPETASRLFNVAASVPEDARIKLAEWLSQWGTRVAAEWPTVADIERQQTMKKVNPNFVLRSWILTEIIDRVQKDSDTDVLRRAMHMALHPFEDEWTGRIFDGQVYQGDKAEEERWTGPVPETKVGMQCSCSS</sequence>
<dbReference type="GO" id="GO:0045454">
    <property type="term" value="P:cell redox homeostasis"/>
    <property type="evidence" value="ECO:0007669"/>
    <property type="project" value="EnsemblFungi"/>
</dbReference>
<keyword evidence="5" id="KW-0479">Metal-binding</keyword>
<comment type="similarity">
    <text evidence="2">Belongs to the SELO family.</text>
</comment>
<evidence type="ECO:0000313" key="12">
    <source>
        <dbReference type="Proteomes" id="UP000034841"/>
    </source>
</evidence>
<dbReference type="PANTHER" id="PTHR32057">
    <property type="entry name" value="PROTEIN ADENYLYLTRANSFERASE SELO, MITOCHONDRIAL"/>
    <property type="match status" value="1"/>
</dbReference>
<proteinExistence type="inferred from homology"/>
<keyword evidence="7" id="KW-0067">ATP-binding</keyword>
<gene>
    <name evidence="11" type="ORF">CFO_g413</name>
</gene>